<gene>
    <name evidence="1" type="ORF">Patl1_23466</name>
</gene>
<sequence>MEQLEIVPCDEMQSTQHIVAQAPTVAQAPPVEWDSHGELFEPLPRKDGSLVINIPEKEVKSLITDSVAEKFKSLDDAIVQENCRQKIQKVPSILRDNKKFIKHYEPRMIAIGPYHHNNPNLKNTEMLKLKLASLFIKKYTLNREVLYSKVRRYIEHLRECYEEEATAPFRDDDELAWMFFVDGCALLHYIDFAMTDKEDTMIKEFKEKGIKIEYLVYAEQDLFLLENQLPYGVLKLLISCMSNKMQMEMSIEKFIFSIKDPRKKDKQSELKLLQKEDPIHLLDLLRTGLLQMDVKENQMPRAIVRQLIKKISENITEPLEKVKNLMECIVKPIENFFSCTQVHHSQFFRNVEELKVAGIRLRPSGTGCLKNVTFNLGALRLPSIQVDDSTASMFLNLIAYEMCPDFVNDFGVSSYVAFLDILIDKAQDVKELRDKQILHNLLGSDEDVAKLFNEIGTDLVSNPKIYGDVKSKIQRRYDNKFMTSMAQLIHEYFRSPWSVIAFVAAIIALASIIVRYSLHNFRIL</sequence>
<accession>A0ACC0ZYR1</accession>
<evidence type="ECO:0000313" key="2">
    <source>
        <dbReference type="Proteomes" id="UP001164250"/>
    </source>
</evidence>
<evidence type="ECO:0000313" key="1">
    <source>
        <dbReference type="EMBL" id="KAJ0080360.1"/>
    </source>
</evidence>
<protein>
    <submittedName>
        <fullName evidence="1">Uncharacterized protein</fullName>
    </submittedName>
</protein>
<dbReference type="Proteomes" id="UP001164250">
    <property type="component" value="Chromosome 13"/>
</dbReference>
<comment type="caution">
    <text evidence="1">The sequence shown here is derived from an EMBL/GenBank/DDBJ whole genome shotgun (WGS) entry which is preliminary data.</text>
</comment>
<reference evidence="2" key="1">
    <citation type="journal article" date="2023" name="G3 (Bethesda)">
        <title>Genome assembly and association tests identify interacting loci associated with vigor, precocity, and sex in interspecific pistachio rootstocks.</title>
        <authorList>
            <person name="Palmer W."/>
            <person name="Jacygrad E."/>
            <person name="Sagayaradj S."/>
            <person name="Cavanaugh K."/>
            <person name="Han R."/>
            <person name="Bertier L."/>
            <person name="Beede B."/>
            <person name="Kafkas S."/>
            <person name="Golino D."/>
            <person name="Preece J."/>
            <person name="Michelmore R."/>
        </authorList>
    </citation>
    <scope>NUCLEOTIDE SEQUENCE [LARGE SCALE GENOMIC DNA]</scope>
</reference>
<proteinExistence type="predicted"/>
<keyword evidence="2" id="KW-1185">Reference proteome</keyword>
<dbReference type="EMBL" id="CM047909">
    <property type="protein sequence ID" value="KAJ0080360.1"/>
    <property type="molecule type" value="Genomic_DNA"/>
</dbReference>
<name>A0ACC0ZYR1_9ROSI</name>
<organism evidence="1 2">
    <name type="scientific">Pistacia atlantica</name>
    <dbReference type="NCBI Taxonomy" id="434234"/>
    <lineage>
        <taxon>Eukaryota</taxon>
        <taxon>Viridiplantae</taxon>
        <taxon>Streptophyta</taxon>
        <taxon>Embryophyta</taxon>
        <taxon>Tracheophyta</taxon>
        <taxon>Spermatophyta</taxon>
        <taxon>Magnoliopsida</taxon>
        <taxon>eudicotyledons</taxon>
        <taxon>Gunneridae</taxon>
        <taxon>Pentapetalae</taxon>
        <taxon>rosids</taxon>
        <taxon>malvids</taxon>
        <taxon>Sapindales</taxon>
        <taxon>Anacardiaceae</taxon>
        <taxon>Pistacia</taxon>
    </lineage>
</organism>